<feature type="transmembrane region" description="Helical" evidence="1">
    <location>
        <begin position="253"/>
        <end position="274"/>
    </location>
</feature>
<feature type="transmembrane region" description="Helical" evidence="1">
    <location>
        <begin position="24"/>
        <end position="48"/>
    </location>
</feature>
<dbReference type="RefSeq" id="WP_376836515.1">
    <property type="nucleotide sequence ID" value="NZ_JBHLSW010000007.1"/>
</dbReference>
<gene>
    <name evidence="2" type="ORF">ACFFGE_11365</name>
</gene>
<dbReference type="EMBL" id="JBHLSW010000007">
    <property type="protein sequence ID" value="MFC0634470.1"/>
    <property type="molecule type" value="Genomic_DNA"/>
</dbReference>
<feature type="transmembrane region" description="Helical" evidence="1">
    <location>
        <begin position="150"/>
        <end position="171"/>
    </location>
</feature>
<dbReference type="Proteomes" id="UP001589906">
    <property type="component" value="Unassembled WGS sequence"/>
</dbReference>
<evidence type="ECO:0000256" key="1">
    <source>
        <dbReference type="SAM" id="Phobius"/>
    </source>
</evidence>
<keyword evidence="1" id="KW-0472">Membrane</keyword>
<comment type="caution">
    <text evidence="2">The sequence shown here is derived from an EMBL/GenBank/DDBJ whole genome shotgun (WGS) entry which is preliminary data.</text>
</comment>
<proteinExistence type="predicted"/>
<organism evidence="2 3">
    <name type="scientific">Brevundimonas balnearis</name>
    <dbReference type="NCBI Taxonomy" id="1572858"/>
    <lineage>
        <taxon>Bacteria</taxon>
        <taxon>Pseudomonadati</taxon>
        <taxon>Pseudomonadota</taxon>
        <taxon>Alphaproteobacteria</taxon>
        <taxon>Caulobacterales</taxon>
        <taxon>Caulobacteraceae</taxon>
        <taxon>Brevundimonas</taxon>
    </lineage>
</organism>
<protein>
    <recommendedName>
        <fullName evidence="4">DUF975 family protein</fullName>
    </recommendedName>
</protein>
<evidence type="ECO:0000313" key="2">
    <source>
        <dbReference type="EMBL" id="MFC0634470.1"/>
    </source>
</evidence>
<feature type="transmembrane region" description="Helical" evidence="1">
    <location>
        <begin position="114"/>
        <end position="144"/>
    </location>
</feature>
<keyword evidence="3" id="KW-1185">Reference proteome</keyword>
<feature type="transmembrane region" description="Helical" evidence="1">
    <location>
        <begin position="200"/>
        <end position="233"/>
    </location>
</feature>
<evidence type="ECO:0008006" key="4">
    <source>
        <dbReference type="Google" id="ProtNLM"/>
    </source>
</evidence>
<accession>A0ABV6R4C7</accession>
<keyword evidence="1" id="KW-1133">Transmembrane helix</keyword>
<feature type="transmembrane region" description="Helical" evidence="1">
    <location>
        <begin position="68"/>
        <end position="93"/>
    </location>
</feature>
<reference evidence="2 3" key="1">
    <citation type="submission" date="2024-09" db="EMBL/GenBank/DDBJ databases">
        <authorList>
            <person name="Sun Q."/>
            <person name="Mori K."/>
        </authorList>
    </citation>
    <scope>NUCLEOTIDE SEQUENCE [LARGE SCALE GENOMIC DNA]</scope>
    <source>
        <strain evidence="2 3">NCAIM B.02621</strain>
    </source>
</reference>
<keyword evidence="1" id="KW-0812">Transmembrane</keyword>
<evidence type="ECO:0000313" key="3">
    <source>
        <dbReference type="Proteomes" id="UP001589906"/>
    </source>
</evidence>
<sequence length="307" mass="32389">MTRRRHFDFGRAIEAPFLLMKRPLVLFGWGLVMTAPFLLLAPFAAQLFSLSPTDAVQAVTAEPAGEDWIAFQIANNAASGLQLLLGLLVSAWATKATLDRRASGFGLGMDEVRYIVVLIGLFIGLIVLLFALILLGLGVGAAAWSFGEAARAWTIGLYVVVAVVAVIWLALRTSLMAPMSMITGEFAVAAGWRAAGGNIWALLGLTIIIAILALVVTLFAYALIFGIGAAIFFGMGGRIDFQALELQDMTANWTPLLVAGGVIALPLIGLMGLMQAFGVAPFASAAADLSPRPETPDASARVQLDSL</sequence>
<name>A0ABV6R4C7_9CAUL</name>